<protein>
    <submittedName>
        <fullName evidence="3">Glycosyl transferase</fullName>
    </submittedName>
</protein>
<dbReference type="GO" id="GO:0016740">
    <property type="term" value="F:transferase activity"/>
    <property type="evidence" value="ECO:0007669"/>
    <property type="project" value="UniProtKB-KW"/>
</dbReference>
<dbReference type="InterPro" id="IPR001296">
    <property type="entry name" value="Glyco_trans_1"/>
</dbReference>
<dbReference type="CDD" id="cd03801">
    <property type="entry name" value="GT4_PimA-like"/>
    <property type="match status" value="1"/>
</dbReference>
<evidence type="ECO:0000313" key="3">
    <source>
        <dbReference type="EMBL" id="GHO83175.1"/>
    </source>
</evidence>
<evidence type="ECO:0000313" key="4">
    <source>
        <dbReference type="Proteomes" id="UP000635565"/>
    </source>
</evidence>
<dbReference type="PANTHER" id="PTHR45947:SF3">
    <property type="entry name" value="SULFOQUINOVOSYL TRANSFERASE SQD2"/>
    <property type="match status" value="1"/>
</dbReference>
<dbReference type="EMBL" id="BNJJ01000003">
    <property type="protein sequence ID" value="GHO83175.1"/>
    <property type="molecule type" value="Genomic_DNA"/>
</dbReference>
<keyword evidence="3" id="KW-0808">Transferase</keyword>
<gene>
    <name evidence="3" type="ORF">KSZ_11810</name>
</gene>
<keyword evidence="4" id="KW-1185">Reference proteome</keyword>
<accession>A0ABQ3VBK8</accession>
<feature type="domain" description="Glycosyltransferase subfamily 4-like N-terminal" evidence="2">
    <location>
        <begin position="14"/>
        <end position="216"/>
    </location>
</feature>
<dbReference type="InterPro" id="IPR028098">
    <property type="entry name" value="Glyco_trans_4-like_N"/>
</dbReference>
<dbReference type="Proteomes" id="UP000635565">
    <property type="component" value="Unassembled WGS sequence"/>
</dbReference>
<proteinExistence type="predicted"/>
<dbReference type="RefSeq" id="WP_201360853.1">
    <property type="nucleotide sequence ID" value="NZ_BNJJ01000003.1"/>
</dbReference>
<evidence type="ECO:0000259" key="1">
    <source>
        <dbReference type="Pfam" id="PF00534"/>
    </source>
</evidence>
<name>A0ABQ3VBK8_9CHLR</name>
<organism evidence="3 4">
    <name type="scientific">Dictyobacter formicarum</name>
    <dbReference type="NCBI Taxonomy" id="2778368"/>
    <lineage>
        <taxon>Bacteria</taxon>
        <taxon>Bacillati</taxon>
        <taxon>Chloroflexota</taxon>
        <taxon>Ktedonobacteria</taxon>
        <taxon>Ktedonobacterales</taxon>
        <taxon>Dictyobacteraceae</taxon>
        <taxon>Dictyobacter</taxon>
    </lineage>
</organism>
<dbReference type="Pfam" id="PF00534">
    <property type="entry name" value="Glycos_transf_1"/>
    <property type="match status" value="1"/>
</dbReference>
<dbReference type="PANTHER" id="PTHR45947">
    <property type="entry name" value="SULFOQUINOVOSYL TRANSFERASE SQD2"/>
    <property type="match status" value="1"/>
</dbReference>
<sequence length="405" mass="45151">MRILMLAQFYPPTIGGEERHVRNLGIELVRRGHDVALATLWHKGQAEFEIDHGVRIHRIRGTMQRIATLFSEQGRQYAPPFPDPEALNAIRRVILVERPDIIHAHNWIVHSVTPLKAWSKAKLIVTLHDYSLVCVQKRLTYQNRVCDGPAFVKCVQCSNDFYGIAKGVPSTVANWIWGLAERRVVDMFLPVSEAVALGTQLARHKVPHQVIPNFVPDNVATLRDDEHPLLAQLPDKEFLLFVGDVTRDKGADVLLRAFAGLRNQIPLVLIGRPGKDLEIEFPPGVRVLQGWPHEAVMAAWNRCAIALAPSIWPDPCPTVAMEAMASGRPVIASRIGGLSDIIADGETGFLVPPNDPVALRDAIQCLLDDPARRSQMSIKARQRVAEFQSKAVVSRIERVYQEVSA</sequence>
<dbReference type="Gene3D" id="3.40.50.2000">
    <property type="entry name" value="Glycogen Phosphorylase B"/>
    <property type="match status" value="2"/>
</dbReference>
<feature type="domain" description="Glycosyl transferase family 1" evidence="1">
    <location>
        <begin position="234"/>
        <end position="383"/>
    </location>
</feature>
<evidence type="ECO:0000259" key="2">
    <source>
        <dbReference type="Pfam" id="PF13439"/>
    </source>
</evidence>
<reference evidence="3 4" key="1">
    <citation type="journal article" date="2021" name="Int. J. Syst. Evol. Microbiol.">
        <title>Reticulibacter mediterranei gen. nov., sp. nov., within the new family Reticulibacteraceae fam. nov., and Ktedonospora formicarum gen. nov., sp. nov., Ktedonobacter robiniae sp. nov., Dictyobacter formicarum sp. nov. and Dictyobacter arantiisoli sp. nov., belonging to the class Ktedonobacteria.</title>
        <authorList>
            <person name="Yabe S."/>
            <person name="Zheng Y."/>
            <person name="Wang C.M."/>
            <person name="Sakai Y."/>
            <person name="Abe K."/>
            <person name="Yokota A."/>
            <person name="Donadio S."/>
            <person name="Cavaletti L."/>
            <person name="Monciardini P."/>
        </authorList>
    </citation>
    <scope>NUCLEOTIDE SEQUENCE [LARGE SCALE GENOMIC DNA]</scope>
    <source>
        <strain evidence="3 4">SOSP1-9</strain>
    </source>
</reference>
<dbReference type="Pfam" id="PF13439">
    <property type="entry name" value="Glyco_transf_4"/>
    <property type="match status" value="1"/>
</dbReference>
<comment type="caution">
    <text evidence="3">The sequence shown here is derived from an EMBL/GenBank/DDBJ whole genome shotgun (WGS) entry which is preliminary data.</text>
</comment>
<dbReference type="SUPFAM" id="SSF53756">
    <property type="entry name" value="UDP-Glycosyltransferase/glycogen phosphorylase"/>
    <property type="match status" value="1"/>
</dbReference>
<dbReference type="InterPro" id="IPR050194">
    <property type="entry name" value="Glycosyltransferase_grp1"/>
</dbReference>